<dbReference type="Proteomes" id="UP000003803">
    <property type="component" value="Unassembled WGS sequence"/>
</dbReference>
<organism evidence="1 2">
    <name type="scientific">Anaerotruncus colihominis DSM 17241</name>
    <dbReference type="NCBI Taxonomy" id="445972"/>
    <lineage>
        <taxon>Bacteria</taxon>
        <taxon>Bacillati</taxon>
        <taxon>Bacillota</taxon>
        <taxon>Clostridia</taxon>
        <taxon>Eubacteriales</taxon>
        <taxon>Oscillospiraceae</taxon>
        <taxon>Anaerotruncus</taxon>
    </lineage>
</organism>
<protein>
    <submittedName>
        <fullName evidence="1">Uncharacterized protein</fullName>
    </submittedName>
</protein>
<evidence type="ECO:0000313" key="1">
    <source>
        <dbReference type="EMBL" id="EDS13155.1"/>
    </source>
</evidence>
<dbReference type="AlphaFoldDB" id="B0P5Z8"/>
<dbReference type="HOGENOM" id="CLU_3211639_0_0_9"/>
<name>B0P5Z8_9FIRM</name>
<dbReference type="EMBL" id="ABGD02000003">
    <property type="protein sequence ID" value="EDS13155.1"/>
    <property type="molecule type" value="Genomic_DNA"/>
</dbReference>
<accession>B0P5Z8</accession>
<gene>
    <name evidence="1" type="ORF">ANACOL_00170</name>
</gene>
<keyword evidence="2" id="KW-1185">Reference proteome</keyword>
<reference evidence="1" key="1">
    <citation type="submission" date="2007-11" db="EMBL/GenBank/DDBJ databases">
        <authorList>
            <person name="Fulton L."/>
            <person name="Clifton S."/>
            <person name="Fulton B."/>
            <person name="Xu J."/>
            <person name="Minx P."/>
            <person name="Pepin K.H."/>
            <person name="Johnson M."/>
            <person name="Thiruvilangam P."/>
            <person name="Bhonagiri V."/>
            <person name="Nash W.E."/>
            <person name="Mardis E.R."/>
            <person name="Wilson R.K."/>
        </authorList>
    </citation>
    <scope>NUCLEOTIDE SEQUENCE [LARGE SCALE GENOMIC DNA]</scope>
    <source>
        <strain evidence="1">DSM 17241</strain>
    </source>
</reference>
<evidence type="ECO:0000313" key="2">
    <source>
        <dbReference type="Proteomes" id="UP000003803"/>
    </source>
</evidence>
<reference evidence="1" key="2">
    <citation type="submission" date="2013-09" db="EMBL/GenBank/DDBJ databases">
        <title>Draft genome sequence of Anaerotruncus colihominis(DSM 17241).</title>
        <authorList>
            <person name="Sudarsanam P."/>
            <person name="Ley R."/>
            <person name="Guruge J."/>
            <person name="Turnbaugh P.J."/>
            <person name="Mahowald M."/>
            <person name="Liep D."/>
            <person name="Gordon J."/>
        </authorList>
    </citation>
    <scope>NUCLEOTIDE SEQUENCE</scope>
    <source>
        <strain evidence="1">DSM 17241</strain>
    </source>
</reference>
<proteinExistence type="predicted"/>
<comment type="caution">
    <text evidence="1">The sequence shown here is derived from an EMBL/GenBank/DDBJ whole genome shotgun (WGS) entry which is preliminary data.</text>
</comment>
<sequence>MICPLRSVGVQSCPDCDRRAKEKRGAVALLSKRMATLPKEGRLA</sequence>